<dbReference type="Pfam" id="PF13538">
    <property type="entry name" value="UvrD_C_2"/>
    <property type="match status" value="1"/>
</dbReference>
<evidence type="ECO:0000259" key="4">
    <source>
        <dbReference type="SMART" id="SM00382"/>
    </source>
</evidence>
<dbReference type="SMART" id="SM00278">
    <property type="entry name" value="HhH1"/>
    <property type="match status" value="3"/>
</dbReference>
<evidence type="ECO:0000313" key="5">
    <source>
        <dbReference type="EMBL" id="HGU34212.1"/>
    </source>
</evidence>
<reference evidence="5" key="1">
    <citation type="journal article" date="2020" name="mSystems">
        <title>Genome- and Community-Level Interaction Insights into Carbon Utilization and Element Cycling Functions of Hydrothermarchaeota in Hydrothermal Sediment.</title>
        <authorList>
            <person name="Zhou Z."/>
            <person name="Liu Y."/>
            <person name="Xu W."/>
            <person name="Pan J."/>
            <person name="Luo Z.H."/>
            <person name="Li M."/>
        </authorList>
    </citation>
    <scope>NUCLEOTIDE SEQUENCE [LARGE SCALE GENOMIC DNA]</scope>
    <source>
        <strain evidence="5">SpSt-477</strain>
    </source>
</reference>
<gene>
    <name evidence="5" type="ORF">ENS29_15410</name>
</gene>
<dbReference type="Pfam" id="PF14490">
    <property type="entry name" value="HHH_RecD2"/>
    <property type="match status" value="1"/>
</dbReference>
<evidence type="ECO:0000259" key="3">
    <source>
        <dbReference type="SMART" id="SM00278"/>
    </source>
</evidence>
<keyword evidence="5" id="KW-0378">Hydrolase</keyword>
<dbReference type="GO" id="GO:0006281">
    <property type="term" value="P:DNA repair"/>
    <property type="evidence" value="ECO:0007669"/>
    <property type="project" value="InterPro"/>
</dbReference>
<evidence type="ECO:0000256" key="1">
    <source>
        <dbReference type="ARBA" id="ARBA00022741"/>
    </source>
</evidence>
<feature type="domain" description="Helix-hairpin-helix DNA-binding motif class 1" evidence="3">
    <location>
        <begin position="127"/>
        <end position="146"/>
    </location>
</feature>
<dbReference type="HAMAP" id="MF_01488">
    <property type="entry name" value="RecD2"/>
    <property type="match status" value="1"/>
</dbReference>
<dbReference type="SMART" id="SM00382">
    <property type="entry name" value="AAA"/>
    <property type="match status" value="1"/>
</dbReference>
<dbReference type="CDD" id="cd18809">
    <property type="entry name" value="SF1_C_RecD"/>
    <property type="match status" value="1"/>
</dbReference>
<dbReference type="CDD" id="cd17933">
    <property type="entry name" value="DEXSc_RecD-like"/>
    <property type="match status" value="1"/>
</dbReference>
<dbReference type="PANTHER" id="PTHR43788">
    <property type="entry name" value="DNA2/NAM7 HELICASE FAMILY MEMBER"/>
    <property type="match status" value="1"/>
</dbReference>
<dbReference type="InterPro" id="IPR055446">
    <property type="entry name" value="RecD2_N_OB"/>
</dbReference>
<organism evidence="5">
    <name type="scientific">Desulfatirhabdium butyrativorans</name>
    <dbReference type="NCBI Taxonomy" id="340467"/>
    <lineage>
        <taxon>Bacteria</taxon>
        <taxon>Pseudomonadati</taxon>
        <taxon>Thermodesulfobacteriota</taxon>
        <taxon>Desulfobacteria</taxon>
        <taxon>Desulfobacterales</taxon>
        <taxon>Desulfatirhabdiaceae</taxon>
        <taxon>Desulfatirhabdium</taxon>
    </lineage>
</organism>
<feature type="domain" description="Helix-hairpin-helix DNA-binding motif class 1" evidence="3">
    <location>
        <begin position="191"/>
        <end position="210"/>
    </location>
</feature>
<feature type="domain" description="Helix-hairpin-helix DNA-binding motif class 1" evidence="3">
    <location>
        <begin position="99"/>
        <end position="113"/>
    </location>
</feature>
<dbReference type="SUPFAM" id="SSF52540">
    <property type="entry name" value="P-loop containing nucleoside triphosphate hydrolases"/>
    <property type="match status" value="2"/>
</dbReference>
<keyword evidence="5" id="KW-0347">Helicase</keyword>
<dbReference type="InterPro" id="IPR050534">
    <property type="entry name" value="Coronavir_polyprotein_1ab"/>
</dbReference>
<dbReference type="GO" id="GO:0017116">
    <property type="term" value="F:single-stranded DNA helicase activity"/>
    <property type="evidence" value="ECO:0007669"/>
    <property type="project" value="TreeGrafter"/>
</dbReference>
<feature type="domain" description="AAA+ ATPase" evidence="4">
    <location>
        <begin position="349"/>
        <end position="464"/>
    </location>
</feature>
<proteinExistence type="inferred from homology"/>
<keyword evidence="2" id="KW-0067">ATP-binding</keyword>
<dbReference type="GO" id="GO:0006310">
    <property type="term" value="P:DNA recombination"/>
    <property type="evidence" value="ECO:0007669"/>
    <property type="project" value="InterPro"/>
</dbReference>
<dbReference type="NCBIfam" id="TIGR01448">
    <property type="entry name" value="recD_rel"/>
    <property type="match status" value="1"/>
</dbReference>
<dbReference type="InterPro" id="IPR006345">
    <property type="entry name" value="RecD2"/>
</dbReference>
<dbReference type="GO" id="GO:0005524">
    <property type="term" value="F:ATP binding"/>
    <property type="evidence" value="ECO:0007669"/>
    <property type="project" value="UniProtKB-KW"/>
</dbReference>
<dbReference type="InterPro" id="IPR027785">
    <property type="entry name" value="UvrD-like_helicase_C"/>
</dbReference>
<dbReference type="Gene3D" id="3.40.50.300">
    <property type="entry name" value="P-loop containing nucleotide triphosphate hydrolases"/>
    <property type="match status" value="2"/>
</dbReference>
<dbReference type="Pfam" id="PF13245">
    <property type="entry name" value="AAA_19"/>
    <property type="match status" value="1"/>
</dbReference>
<protein>
    <submittedName>
        <fullName evidence="5">ATP-dependent RecD-like DNA helicase</fullName>
    </submittedName>
</protein>
<name>A0A7C4VSK0_9BACT</name>
<dbReference type="Pfam" id="PF18335">
    <property type="entry name" value="SH3_13"/>
    <property type="match status" value="1"/>
</dbReference>
<dbReference type="InterPro" id="IPR003593">
    <property type="entry name" value="AAA+_ATPase"/>
</dbReference>
<dbReference type="GO" id="GO:0043139">
    <property type="term" value="F:5'-3' DNA helicase activity"/>
    <property type="evidence" value="ECO:0007669"/>
    <property type="project" value="InterPro"/>
</dbReference>
<keyword evidence="1" id="KW-0547">Nucleotide-binding</keyword>
<dbReference type="PANTHER" id="PTHR43788:SF6">
    <property type="entry name" value="DNA HELICASE B"/>
    <property type="match status" value="1"/>
</dbReference>
<dbReference type="AlphaFoldDB" id="A0A7C4VSK0"/>
<dbReference type="Pfam" id="PF14520">
    <property type="entry name" value="HHH_5"/>
    <property type="match status" value="1"/>
</dbReference>
<accession>A0A7C4VSK0</accession>
<dbReference type="Gene3D" id="1.10.150.20">
    <property type="entry name" value="5' to 3' exonuclease, C-terminal subdomain"/>
    <property type="match status" value="1"/>
</dbReference>
<dbReference type="GO" id="GO:0009338">
    <property type="term" value="C:exodeoxyribonuclease V complex"/>
    <property type="evidence" value="ECO:0007669"/>
    <property type="project" value="TreeGrafter"/>
</dbReference>
<comment type="caution">
    <text evidence="5">The sequence shown here is derived from an EMBL/GenBank/DDBJ whole genome shotgun (WGS) entry which is preliminary data.</text>
</comment>
<dbReference type="SUPFAM" id="SSF47781">
    <property type="entry name" value="RuvA domain 2-like"/>
    <property type="match status" value="1"/>
</dbReference>
<dbReference type="GO" id="GO:0003677">
    <property type="term" value="F:DNA binding"/>
    <property type="evidence" value="ECO:0007669"/>
    <property type="project" value="InterPro"/>
</dbReference>
<sequence>MTSQENPSRPVVLTGLLERITHHNEENGFTIAKIQVKGRKDLIPVIGHMMTPKPGEILELKGEWTTHPKYGEQFRFSEYRTKIPATVQGIRKYLGSGLIKGIGPKMAERIVSRFGAETLEVIEHRIGALAQVPGIGEKRISLIRQAWEDQKEIGEVMVFLQSHGVSPAFATKIYKQYGKASIDVVRENPYRLAMEIYGIGFLTADRIGEKIGIPKDSPRRAEAGIVYVLHQAAEKGHVYNPFEELLQSCIDILDIATDIVSEAVDRLVQAAVLIREPHPEHPTNRNQDLVYLQKFHVCETRVAARLQILNRAPVALRPFDPEAAIQWAQKGIGIELAEQQKEAVRCALSRKTMVITGGPGTGKTTIIRAVIQIFAALNQKILLAAPTGRAAKRMQEATGFDAQTIHRLLAYSIQAGGFQKDENHPLDADLIIVDEASMIDIVLMYHFLKAVAVSTRLVLVGDIDQLPSVGPGSVLSDIIGSGLVPVITLKAIFRQAQNSRIIVNAHRIQRGFLPELEANASLSDFYVIERDDPEQAVETILNLVTDRVPKRFGFDPIEDIQVLSPMNKGAAGVSNLNLKLQERLNPSGVSLSRGGRIFRRGDKVMQIRNNYDRDVFNGDIGRIERIDLEEQEVVVCFDGREVVYDFSDMDELVLAYAISIHKSQGSEYPAVIVPILTQHYVMLQRNLIYTAVTRGKKLVVLVGSKKALAIGIKNDRVQKRYSLLTERLQGRQIGHSVP</sequence>
<dbReference type="InterPro" id="IPR027417">
    <property type="entry name" value="P-loop_NTPase"/>
</dbReference>
<dbReference type="Gene3D" id="2.30.30.940">
    <property type="match status" value="1"/>
</dbReference>
<dbReference type="EMBL" id="DSUH01000355">
    <property type="protein sequence ID" value="HGU34212.1"/>
    <property type="molecule type" value="Genomic_DNA"/>
</dbReference>
<dbReference type="InterPro" id="IPR029493">
    <property type="entry name" value="RecD2-like_HHH"/>
</dbReference>
<dbReference type="InterPro" id="IPR041451">
    <property type="entry name" value="RecD2_SH13"/>
</dbReference>
<dbReference type="InterPro" id="IPR010994">
    <property type="entry name" value="RuvA_2-like"/>
</dbReference>
<dbReference type="Pfam" id="PF23139">
    <property type="entry name" value="OB_YrrC"/>
    <property type="match status" value="1"/>
</dbReference>
<dbReference type="Gene3D" id="1.10.10.2220">
    <property type="match status" value="1"/>
</dbReference>
<dbReference type="InterPro" id="IPR003583">
    <property type="entry name" value="Hlx-hairpin-Hlx_DNA-bd_motif"/>
</dbReference>
<evidence type="ECO:0000256" key="2">
    <source>
        <dbReference type="ARBA" id="ARBA00022840"/>
    </source>
</evidence>